<proteinExistence type="predicted"/>
<organism evidence="1">
    <name type="scientific">marine sediment metagenome</name>
    <dbReference type="NCBI Taxonomy" id="412755"/>
    <lineage>
        <taxon>unclassified sequences</taxon>
        <taxon>metagenomes</taxon>
        <taxon>ecological metagenomes</taxon>
    </lineage>
</organism>
<accession>A0A0F9TNE3</accession>
<evidence type="ECO:0000313" key="1">
    <source>
        <dbReference type="EMBL" id="KKN80784.1"/>
    </source>
</evidence>
<dbReference type="EMBL" id="LAZR01000225">
    <property type="protein sequence ID" value="KKN80784.1"/>
    <property type="molecule type" value="Genomic_DNA"/>
</dbReference>
<sequence>MRQAVCREYGIDDDLKIPIQFVSAMTYAVKCYMEEMLVQKLLARVWKTEPSIKVIREITKQVRDASMRRNAAVLKLGIKEKEVGLGNLDFGDDDE</sequence>
<reference evidence="1" key="1">
    <citation type="journal article" date="2015" name="Nature">
        <title>Complex archaea that bridge the gap between prokaryotes and eukaryotes.</title>
        <authorList>
            <person name="Spang A."/>
            <person name="Saw J.H."/>
            <person name="Jorgensen S.L."/>
            <person name="Zaremba-Niedzwiedzka K."/>
            <person name="Martijn J."/>
            <person name="Lind A.E."/>
            <person name="van Eijk R."/>
            <person name="Schleper C."/>
            <person name="Guy L."/>
            <person name="Ettema T.J."/>
        </authorList>
    </citation>
    <scope>NUCLEOTIDE SEQUENCE</scope>
</reference>
<gene>
    <name evidence="1" type="ORF">LCGC14_0325900</name>
</gene>
<dbReference type="AlphaFoldDB" id="A0A0F9TNE3"/>
<protein>
    <submittedName>
        <fullName evidence="1">Uncharacterized protein</fullName>
    </submittedName>
</protein>
<name>A0A0F9TNE3_9ZZZZ</name>
<comment type="caution">
    <text evidence="1">The sequence shown here is derived from an EMBL/GenBank/DDBJ whole genome shotgun (WGS) entry which is preliminary data.</text>
</comment>